<gene>
    <name evidence="1" type="ORF">GWO68_03655</name>
</gene>
<name>A0A6B2H310_9BACT</name>
<proteinExistence type="predicted"/>
<protein>
    <recommendedName>
        <fullName evidence="3">STAS/SEC14 domain-containing protein</fullName>
    </recommendedName>
</protein>
<dbReference type="EMBL" id="JAAEAA010000004">
    <property type="protein sequence ID" value="NDK55006.1"/>
    <property type="molecule type" value="Genomic_DNA"/>
</dbReference>
<organism evidence="1 2">
    <name type="scientific">Pontibacter fetidus</name>
    <dbReference type="NCBI Taxonomy" id="2700082"/>
    <lineage>
        <taxon>Bacteria</taxon>
        <taxon>Pseudomonadati</taxon>
        <taxon>Bacteroidota</taxon>
        <taxon>Cytophagia</taxon>
        <taxon>Cytophagales</taxon>
        <taxon>Hymenobacteraceae</taxon>
        <taxon>Pontibacter</taxon>
    </lineage>
</organism>
<comment type="caution">
    <text evidence="1">The sequence shown here is derived from an EMBL/GenBank/DDBJ whole genome shotgun (WGS) entry which is preliminary data.</text>
</comment>
<evidence type="ECO:0008006" key="3">
    <source>
        <dbReference type="Google" id="ProtNLM"/>
    </source>
</evidence>
<sequence length="147" mass="17003">MKQAQLNEIKVANAQGEHYLTITQRPLYVYAKWSGHITSDDVIKAANLYLEYVQEHPCNKLLNDKSDVTGDWEDANDWLEFDWLPAVYKAGLRCLAHVYSLSMFSQLSARDLRDRVMPPLLMKNFMDFEAAEKWLLACKPNNYSMPA</sequence>
<evidence type="ECO:0000313" key="1">
    <source>
        <dbReference type="EMBL" id="NDK55006.1"/>
    </source>
</evidence>
<dbReference type="Proteomes" id="UP000478546">
    <property type="component" value="Unassembled WGS sequence"/>
</dbReference>
<dbReference type="AlphaFoldDB" id="A0A6B2H310"/>
<accession>A0A6B2H310</accession>
<keyword evidence="2" id="KW-1185">Reference proteome</keyword>
<dbReference type="RefSeq" id="WP_162345071.1">
    <property type="nucleotide sequence ID" value="NZ_JAAEAA010000004.1"/>
</dbReference>
<reference evidence="1 2" key="1">
    <citation type="submission" date="2020-01" db="EMBL/GenBank/DDBJ databases">
        <authorList>
            <person name="Kim M.K."/>
        </authorList>
    </citation>
    <scope>NUCLEOTIDE SEQUENCE [LARGE SCALE GENOMIC DNA]</scope>
    <source>
        <strain evidence="1 2">BT213</strain>
    </source>
</reference>
<evidence type="ECO:0000313" key="2">
    <source>
        <dbReference type="Proteomes" id="UP000478546"/>
    </source>
</evidence>